<dbReference type="GO" id="GO:0046872">
    <property type="term" value="F:metal ion binding"/>
    <property type="evidence" value="ECO:0007669"/>
    <property type="project" value="UniProtKB-KW"/>
</dbReference>
<evidence type="ECO:0000313" key="6">
    <source>
        <dbReference type="EMBL" id="SDK89247.1"/>
    </source>
</evidence>
<comment type="similarity">
    <text evidence="1">Belongs to the cytidine and deoxycytidylate deaminase family.</text>
</comment>
<dbReference type="Gene3D" id="3.40.140.10">
    <property type="entry name" value="Cytidine Deaminase, domain 2"/>
    <property type="match status" value="1"/>
</dbReference>
<dbReference type="CDD" id="cd01285">
    <property type="entry name" value="nucleoside_deaminase"/>
    <property type="match status" value="1"/>
</dbReference>
<keyword evidence="3" id="KW-0378">Hydrolase</keyword>
<evidence type="ECO:0000313" key="7">
    <source>
        <dbReference type="Proteomes" id="UP000199213"/>
    </source>
</evidence>
<dbReference type="InterPro" id="IPR016193">
    <property type="entry name" value="Cytidine_deaminase-like"/>
</dbReference>
<dbReference type="SUPFAM" id="SSF53927">
    <property type="entry name" value="Cytidine deaminase-like"/>
    <property type="match status" value="1"/>
</dbReference>
<dbReference type="GO" id="GO:0047974">
    <property type="term" value="F:guanosine deaminase activity"/>
    <property type="evidence" value="ECO:0007669"/>
    <property type="project" value="TreeGrafter"/>
</dbReference>
<proteinExistence type="inferred from homology"/>
<evidence type="ECO:0000256" key="4">
    <source>
        <dbReference type="ARBA" id="ARBA00022833"/>
    </source>
</evidence>
<protein>
    <submittedName>
        <fullName evidence="6">Guanine deaminase</fullName>
    </submittedName>
</protein>
<dbReference type="InterPro" id="IPR002125">
    <property type="entry name" value="CMP_dCMP_dom"/>
</dbReference>
<dbReference type="Proteomes" id="UP000199213">
    <property type="component" value="Unassembled WGS sequence"/>
</dbReference>
<gene>
    <name evidence="6" type="ORF">SAMN04487820_11613</name>
</gene>
<keyword evidence="4" id="KW-0862">Zinc</keyword>
<evidence type="ECO:0000256" key="2">
    <source>
        <dbReference type="ARBA" id="ARBA00022723"/>
    </source>
</evidence>
<evidence type="ECO:0000256" key="3">
    <source>
        <dbReference type="ARBA" id="ARBA00022801"/>
    </source>
</evidence>
<evidence type="ECO:0000259" key="5">
    <source>
        <dbReference type="PROSITE" id="PS51747"/>
    </source>
</evidence>
<evidence type="ECO:0000256" key="1">
    <source>
        <dbReference type="ARBA" id="ARBA00006576"/>
    </source>
</evidence>
<organism evidence="6 7">
    <name type="scientific">Actinopolyspora mzabensis</name>
    <dbReference type="NCBI Taxonomy" id="995066"/>
    <lineage>
        <taxon>Bacteria</taxon>
        <taxon>Bacillati</taxon>
        <taxon>Actinomycetota</taxon>
        <taxon>Actinomycetes</taxon>
        <taxon>Actinopolysporales</taxon>
        <taxon>Actinopolysporaceae</taxon>
        <taxon>Actinopolyspora</taxon>
    </lineage>
</organism>
<feature type="domain" description="CMP/dCMP-type deaminase" evidence="5">
    <location>
        <begin position="12"/>
        <end position="135"/>
    </location>
</feature>
<dbReference type="PANTHER" id="PTHR11079:SF161">
    <property type="entry name" value="CMP_DCMP-TYPE DEAMINASE DOMAIN-CONTAINING PROTEIN"/>
    <property type="match status" value="1"/>
</dbReference>
<dbReference type="EMBL" id="FNFM01000016">
    <property type="protein sequence ID" value="SDK89247.1"/>
    <property type="molecule type" value="Genomic_DNA"/>
</dbReference>
<dbReference type="Pfam" id="PF00383">
    <property type="entry name" value="dCMP_cyt_deam_1"/>
    <property type="match status" value="1"/>
</dbReference>
<dbReference type="GO" id="GO:0006152">
    <property type="term" value="P:purine nucleoside catabolic process"/>
    <property type="evidence" value="ECO:0007669"/>
    <property type="project" value="TreeGrafter"/>
</dbReference>
<dbReference type="PANTHER" id="PTHR11079">
    <property type="entry name" value="CYTOSINE DEAMINASE FAMILY MEMBER"/>
    <property type="match status" value="1"/>
</dbReference>
<reference evidence="7" key="1">
    <citation type="submission" date="2016-10" db="EMBL/GenBank/DDBJ databases">
        <authorList>
            <person name="Varghese N."/>
            <person name="Submissions S."/>
        </authorList>
    </citation>
    <scope>NUCLEOTIDE SEQUENCE [LARGE SCALE GENOMIC DNA]</scope>
    <source>
        <strain evidence="7">DSM 45460</strain>
    </source>
</reference>
<dbReference type="FunFam" id="3.40.140.10:FF:000011">
    <property type="entry name" value="tRNA-specific adenosine deaminase"/>
    <property type="match status" value="1"/>
</dbReference>
<keyword evidence="7" id="KW-1185">Reference proteome</keyword>
<keyword evidence="2" id="KW-0479">Metal-binding</keyword>
<dbReference type="AlphaFoldDB" id="A0A1G9FLJ6"/>
<name>A0A1G9FLJ6_ACTMZ</name>
<sequence>MSAQQTVEALPPRAEEWMREAIRLATESVSNGGGPFGAVIGRGEEIVATGTNMVTSDLDPTAHAEVTAIRNACRTLNSFRLDGCVLISSCEPCPMCMASALWSRVDRIGFAADRHDAAVAGFDDRAFYDLFTDPDAVWPTPVRRLDAANRTEPFDAWQHKADRVEY</sequence>
<dbReference type="PROSITE" id="PS51747">
    <property type="entry name" value="CYT_DCMP_DEAMINASES_2"/>
    <property type="match status" value="1"/>
</dbReference>
<accession>A0A1G9FLJ6</accession>